<proteinExistence type="predicted"/>
<accession>A0A6P7T1J4</accession>
<protein>
    <submittedName>
        <fullName evidence="3">Neuronal membrane glycoprotein M6-a</fullName>
    </submittedName>
</protein>
<organism evidence="2 3">
    <name type="scientific">Octopus sinensis</name>
    <name type="common">East Asian common octopus</name>
    <dbReference type="NCBI Taxonomy" id="2607531"/>
    <lineage>
        <taxon>Eukaryota</taxon>
        <taxon>Metazoa</taxon>
        <taxon>Spiralia</taxon>
        <taxon>Lophotrochozoa</taxon>
        <taxon>Mollusca</taxon>
        <taxon>Cephalopoda</taxon>
        <taxon>Coleoidea</taxon>
        <taxon>Octopodiformes</taxon>
        <taxon>Octopoda</taxon>
        <taxon>Incirrata</taxon>
        <taxon>Octopodidae</taxon>
        <taxon>Octopus</taxon>
    </lineage>
</organism>
<name>A0A6P7T1J4_9MOLL</name>
<feature type="transmembrane region" description="Helical" evidence="1">
    <location>
        <begin position="201"/>
        <end position="223"/>
    </location>
</feature>
<evidence type="ECO:0000313" key="3">
    <source>
        <dbReference type="RefSeq" id="XP_029644232.1"/>
    </source>
</evidence>
<dbReference type="GO" id="GO:0031175">
    <property type="term" value="P:neuron projection development"/>
    <property type="evidence" value="ECO:0007669"/>
    <property type="project" value="TreeGrafter"/>
</dbReference>
<keyword evidence="2" id="KW-1185">Reference proteome</keyword>
<feature type="transmembrane region" description="Helical" evidence="1">
    <location>
        <begin position="105"/>
        <end position="136"/>
    </location>
</feature>
<reference evidence="3" key="1">
    <citation type="submission" date="2025-08" db="UniProtKB">
        <authorList>
            <consortium name="RefSeq"/>
        </authorList>
    </citation>
    <scope>IDENTIFICATION</scope>
</reference>
<evidence type="ECO:0000313" key="2">
    <source>
        <dbReference type="Proteomes" id="UP000515154"/>
    </source>
</evidence>
<keyword evidence="1" id="KW-1133">Transmembrane helix</keyword>
<evidence type="ECO:0000256" key="1">
    <source>
        <dbReference type="SAM" id="Phobius"/>
    </source>
</evidence>
<dbReference type="PANTHER" id="PTHR11683:SF12">
    <property type="entry name" value="M6, ISOFORM F"/>
    <property type="match status" value="1"/>
</dbReference>
<dbReference type="PANTHER" id="PTHR11683">
    <property type="entry name" value="MYELIN PROTEOLIPID"/>
    <property type="match status" value="1"/>
</dbReference>
<gene>
    <name evidence="3" type="primary">LOC115218512</name>
</gene>
<feature type="transmembrane region" description="Helical" evidence="1">
    <location>
        <begin position="62"/>
        <end position="84"/>
    </location>
</feature>
<dbReference type="Pfam" id="PF01275">
    <property type="entry name" value="Myelin_PLP"/>
    <property type="match status" value="1"/>
</dbReference>
<dbReference type="Proteomes" id="UP000515154">
    <property type="component" value="Linkage group LG13"/>
</dbReference>
<dbReference type="GO" id="GO:0005886">
    <property type="term" value="C:plasma membrane"/>
    <property type="evidence" value="ECO:0007669"/>
    <property type="project" value="TreeGrafter"/>
</dbReference>
<dbReference type="KEGG" id="osn:115218512"/>
<sequence length="245" mass="27430">MGQRVKISDVPFASVIAAVMGVISISVFAGTMYEALKIFTVYIFEDLFHYRLSWLETIQDTFLIIAITMALYVVFLLVFGVLVTGATRRHVYAGMSCIMGGQTSAIFLMVLTYICHIIWILIISACIVPILLYVMFIELCNQHVFNKKAEDIKFCMDLSNFGIFSNSSQKIVGGLTTTPLCSPTNLRRMCTRTEESGQLFIVAYIGAFCASLAMAHFMTILAANYTRMKLSKELTDYRNAVEMTS</sequence>
<dbReference type="InterPro" id="IPR001614">
    <property type="entry name" value="Myelin_PLP"/>
</dbReference>
<dbReference type="AlphaFoldDB" id="A0A6P7T1J4"/>
<keyword evidence="1" id="KW-0472">Membrane</keyword>
<keyword evidence="1" id="KW-0812">Transmembrane</keyword>
<feature type="transmembrane region" description="Helical" evidence="1">
    <location>
        <begin position="12"/>
        <end position="33"/>
    </location>
</feature>
<dbReference type="RefSeq" id="XP_029644232.1">
    <property type="nucleotide sequence ID" value="XM_029788372.2"/>
</dbReference>